<reference evidence="4 5" key="1">
    <citation type="submission" date="2018-08" db="EMBL/GenBank/DDBJ databases">
        <title>Erythrobacter zhengii sp.nov., a bacterium isolated from deep-sea sediment.</title>
        <authorList>
            <person name="Fang C."/>
            <person name="Wu Y.-H."/>
            <person name="Sun C."/>
            <person name="Wang H."/>
            <person name="Cheng H."/>
            <person name="Meng F.-X."/>
            <person name="Wang C.-S."/>
            <person name="Xu X.-W."/>
        </authorList>
    </citation>
    <scope>NUCLEOTIDE SEQUENCE [LARGE SCALE GENOMIC DNA]</scope>
    <source>
        <strain evidence="4 5">V18</strain>
    </source>
</reference>
<dbReference type="Pfam" id="PF00106">
    <property type="entry name" value="adh_short"/>
    <property type="match status" value="1"/>
</dbReference>
<dbReference type="Proteomes" id="UP000286576">
    <property type="component" value="Unassembled WGS sequence"/>
</dbReference>
<name>A0A418NV99_9SPHN</name>
<dbReference type="PRINTS" id="PR00081">
    <property type="entry name" value="GDHRDH"/>
</dbReference>
<sequence>MGYMQDVFSGFQGVPVTHSTNKRQGEVALVTGATTGIGEAVAYALADLGLSVIVSGRRIDRLEAVAETIRTKGVDAHVMACDIADASALEAMFADIRSKVGKLDILVNNAGMGYQSDIGDFETAELSLALAVNVTGAAICIRESIALMEHRPGTAIITVSSMAAHRVPPGGFGIYSATKHALRAIMEALRMECVKLSSPTKIASISPGTVATEFHKLFARSDKDPTEKLPFERLTPEDVARAVTFVLEAPAHVQLNEIMIRPIGQLG</sequence>
<dbReference type="PANTHER" id="PTHR43115">
    <property type="entry name" value="DEHYDROGENASE/REDUCTASE SDR FAMILY MEMBER 11"/>
    <property type="match status" value="1"/>
</dbReference>
<dbReference type="InterPro" id="IPR036291">
    <property type="entry name" value="NAD(P)-bd_dom_sf"/>
</dbReference>
<keyword evidence="5" id="KW-1185">Reference proteome</keyword>
<dbReference type="PANTHER" id="PTHR43115:SF4">
    <property type="entry name" value="DEHYDROGENASE_REDUCTASE SDR FAMILY MEMBER 11"/>
    <property type="match status" value="1"/>
</dbReference>
<evidence type="ECO:0000313" key="4">
    <source>
        <dbReference type="EMBL" id="RIV87979.1"/>
    </source>
</evidence>
<organism evidence="4 5">
    <name type="scientific">Aurantiacibacter zhengii</name>
    <dbReference type="NCBI Taxonomy" id="2307003"/>
    <lineage>
        <taxon>Bacteria</taxon>
        <taxon>Pseudomonadati</taxon>
        <taxon>Pseudomonadota</taxon>
        <taxon>Alphaproteobacteria</taxon>
        <taxon>Sphingomonadales</taxon>
        <taxon>Erythrobacteraceae</taxon>
        <taxon>Aurantiacibacter</taxon>
    </lineage>
</organism>
<keyword evidence="2" id="KW-0560">Oxidoreductase</keyword>
<proteinExistence type="inferred from homology"/>
<dbReference type="FunFam" id="3.40.50.720:FF:000047">
    <property type="entry name" value="NADP-dependent L-serine/L-allo-threonine dehydrogenase"/>
    <property type="match status" value="1"/>
</dbReference>
<dbReference type="InterPro" id="IPR002347">
    <property type="entry name" value="SDR_fam"/>
</dbReference>
<comment type="caution">
    <text evidence="4">The sequence shown here is derived from an EMBL/GenBank/DDBJ whole genome shotgun (WGS) entry which is preliminary data.</text>
</comment>
<accession>A0A418NV99</accession>
<comment type="similarity">
    <text evidence="1 3">Belongs to the short-chain dehydrogenases/reductases (SDR) family.</text>
</comment>
<dbReference type="PRINTS" id="PR00080">
    <property type="entry name" value="SDRFAMILY"/>
</dbReference>
<dbReference type="SUPFAM" id="SSF51735">
    <property type="entry name" value="NAD(P)-binding Rossmann-fold domains"/>
    <property type="match status" value="1"/>
</dbReference>
<gene>
    <name evidence="4" type="ORF">D2V07_06665</name>
</gene>
<evidence type="ECO:0000313" key="5">
    <source>
        <dbReference type="Proteomes" id="UP000286576"/>
    </source>
</evidence>
<dbReference type="AlphaFoldDB" id="A0A418NV99"/>
<protein>
    <submittedName>
        <fullName evidence="4">SDR family NAD(P)-dependent oxidoreductase</fullName>
    </submittedName>
</protein>
<dbReference type="GO" id="GO:0016616">
    <property type="term" value="F:oxidoreductase activity, acting on the CH-OH group of donors, NAD or NADP as acceptor"/>
    <property type="evidence" value="ECO:0007669"/>
    <property type="project" value="UniProtKB-ARBA"/>
</dbReference>
<evidence type="ECO:0000256" key="2">
    <source>
        <dbReference type="ARBA" id="ARBA00023002"/>
    </source>
</evidence>
<evidence type="ECO:0000256" key="1">
    <source>
        <dbReference type="ARBA" id="ARBA00006484"/>
    </source>
</evidence>
<evidence type="ECO:0000256" key="3">
    <source>
        <dbReference type="RuleBase" id="RU000363"/>
    </source>
</evidence>
<dbReference type="EMBL" id="QXFL01000002">
    <property type="protein sequence ID" value="RIV87979.1"/>
    <property type="molecule type" value="Genomic_DNA"/>
</dbReference>
<dbReference type="Gene3D" id="3.40.50.720">
    <property type="entry name" value="NAD(P)-binding Rossmann-like Domain"/>
    <property type="match status" value="1"/>
</dbReference>